<evidence type="ECO:0000313" key="5">
    <source>
        <dbReference type="Proteomes" id="UP000027456"/>
    </source>
</evidence>
<dbReference type="PROSITE" id="PS51635">
    <property type="entry name" value="PNPLA"/>
    <property type="match status" value="1"/>
</dbReference>
<evidence type="ECO:0000256" key="1">
    <source>
        <dbReference type="ARBA" id="ARBA00023098"/>
    </source>
</evidence>
<feature type="short sequence motif" description="GXGXXG" evidence="2">
    <location>
        <begin position="18"/>
        <end position="23"/>
    </location>
</feature>
<dbReference type="SUPFAM" id="SSF52540">
    <property type="entry name" value="P-loop containing nucleoside triphosphate hydrolases"/>
    <property type="match status" value="1"/>
</dbReference>
<feature type="domain" description="PNPLA" evidence="3">
    <location>
        <begin position="14"/>
        <end position="212"/>
    </location>
</feature>
<reference evidence="4 5" key="1">
    <citation type="submission" date="2013-12" db="EMBL/GenBank/DDBJ databases">
        <authorList>
            <person name="Cubeta M."/>
            <person name="Pakala S."/>
            <person name="Fedorova N."/>
            <person name="Thomas E."/>
            <person name="Dean R."/>
            <person name="Jabaji S."/>
            <person name="Neate S."/>
            <person name="Toda T."/>
            <person name="Tavantzis S."/>
            <person name="Vilgalys R."/>
            <person name="Bharathan N."/>
            <person name="Pakala S."/>
            <person name="Losada L.S."/>
            <person name="Zafar N."/>
            <person name="Nierman W."/>
        </authorList>
    </citation>
    <scope>NUCLEOTIDE SEQUENCE [LARGE SCALE GENOMIC DNA]</scope>
    <source>
        <strain evidence="4 5">123E</strain>
    </source>
</reference>
<evidence type="ECO:0000259" key="3">
    <source>
        <dbReference type="PROSITE" id="PS51635"/>
    </source>
</evidence>
<dbReference type="Pfam" id="PF00931">
    <property type="entry name" value="NB-ARC"/>
    <property type="match status" value="1"/>
</dbReference>
<comment type="caution">
    <text evidence="2">Lacks conserved residue(s) required for the propagation of feature annotation.</text>
</comment>
<dbReference type="InterPro" id="IPR016035">
    <property type="entry name" value="Acyl_Trfase/lysoPLipase"/>
</dbReference>
<comment type="caution">
    <text evidence="4">The sequence shown here is derived from an EMBL/GenBank/DDBJ whole genome shotgun (WGS) entry which is preliminary data.</text>
</comment>
<dbReference type="InterPro" id="IPR002641">
    <property type="entry name" value="PNPLA_dom"/>
</dbReference>
<keyword evidence="1" id="KW-0443">Lipid metabolism</keyword>
<dbReference type="SMART" id="SM00028">
    <property type="entry name" value="TPR"/>
    <property type="match status" value="7"/>
</dbReference>
<dbReference type="InterPro" id="IPR053137">
    <property type="entry name" value="NLR-like"/>
</dbReference>
<sequence length="1116" mass="124707">MQNDQEGSKGLNILCIDGGGVRGLSSLIILQEIMGRVENIKASGKVHPYEHFDLIAGTGTGGIIACMLARLRMPVEKAKLEFAQLAENVFKDKKISGTTMYKGTKLQEALKTLVREATGAEGERMDENGEGSACKTVIFAMARHNLNAGLPVLFRSYAVTTNPGPDCIIREALYATMAHPDLFKGIDIFESRMPQSFIGGELGCSNPLAHVLAEVERIYPDRQVACIISIGAGHARTIQVPSPSRWHRIQDVIVMKDMAVDNERVAEDIALRFQNTSGVYFRFNVDQGMQNMKEGSWERMGEAMQHTRAYIQRNGPNQKLEQAARASTDRRGAVSTSHAAGQIPRVLEATKRLTGFKRCPAPTKFYTGRNDENTQVIACITGGKKERRVCVVYGLGGVGKTQLVLNVVEQTWSEWDHVIYIDASSAESIEKALKEFGSAKTIGETYDDVISWLEASGERWLMVFDNADTASTNIRKYIPARGQGGSVLITTRLPDLVNLAMGPGSVCHLSSMSLADGTALLVKIASSRDQCLSDDDTKAAEQFVQARCLALAIVHASAYIAHSPSMTISKYRSVFLSQRRRMLEEYSKLPITAKLDERGDTVYTTWRMCYDQLKPESRELLWLIAYLHYDGIFENIFLRAAQNMRLRGYPLPLTDLESQAQTHVTRYLSTFLESDGNWDTIKFAEVMTDLTSFSLIDFDRVNMTYRVHVLVHDWAKMVVPQATKLAVESTATLLSLSIDFETDNNSLAFKRQLGPHVSSVLTHNPNIEANHTNRLQEVYRCTGQWSRVLQLVQPLVRALKQGLGEEHPHTLTSMNNLASTYFDLGRYNEAEQLEVKVLGAQKRVLGEEHPDTLRSMNNLTLTYSNLGRYSEAEQLQVKVLDARKRVLGEEHPHTLVSMGNLALTYSNLGRYSEAEQLQVKVLDAHKQLLGEEHPDTLTYMNNLALTSSNLGRHSEAEQLLVKVLDARKRVLGEEHPHTLRSMHNLALTYSDLGRHSEAEQLQVKVCDAHKQLLGEEHPDTLRSMNNLASTYSNLGRHSEAEQLEVKVLDAHKQLLGEEHPHTLMSMNNLAWTYSVLGQSHAAAELYHKAISIAEQTLGKQHPKTQLFHSNLKDMQN</sequence>
<gene>
    <name evidence="4" type="ORF">V565_186860</name>
</gene>
<evidence type="ECO:0000313" key="4">
    <source>
        <dbReference type="EMBL" id="KEP46666.1"/>
    </source>
</evidence>
<dbReference type="NCBIfam" id="NF040586">
    <property type="entry name" value="FxSxx_TPR"/>
    <property type="match status" value="1"/>
</dbReference>
<evidence type="ECO:0000256" key="2">
    <source>
        <dbReference type="PROSITE-ProRule" id="PRU01161"/>
    </source>
</evidence>
<accession>A0A074RHS7</accession>
<keyword evidence="5" id="KW-1185">Reference proteome</keyword>
<organism evidence="4 5">
    <name type="scientific">Rhizoctonia solani 123E</name>
    <dbReference type="NCBI Taxonomy" id="1423351"/>
    <lineage>
        <taxon>Eukaryota</taxon>
        <taxon>Fungi</taxon>
        <taxon>Dikarya</taxon>
        <taxon>Basidiomycota</taxon>
        <taxon>Agaricomycotina</taxon>
        <taxon>Agaricomycetes</taxon>
        <taxon>Cantharellales</taxon>
        <taxon>Ceratobasidiaceae</taxon>
        <taxon>Rhizoctonia</taxon>
    </lineage>
</organism>
<dbReference type="Pfam" id="PF13424">
    <property type="entry name" value="TPR_12"/>
    <property type="match status" value="1"/>
</dbReference>
<dbReference type="Pfam" id="PF01734">
    <property type="entry name" value="Patatin"/>
    <property type="match status" value="1"/>
</dbReference>
<dbReference type="PANTHER" id="PTHR46082">
    <property type="entry name" value="ATP/GTP-BINDING PROTEIN-RELATED"/>
    <property type="match status" value="1"/>
</dbReference>
<dbReference type="Pfam" id="PF13374">
    <property type="entry name" value="TPR_10"/>
    <property type="match status" value="5"/>
</dbReference>
<dbReference type="Gene3D" id="3.40.1090.10">
    <property type="entry name" value="Cytosolic phospholipase A2 catalytic domain"/>
    <property type="match status" value="1"/>
</dbReference>
<protein>
    <submittedName>
        <fullName evidence="4">Kinesin light chain</fullName>
    </submittedName>
</protein>
<dbReference type="GO" id="GO:0043531">
    <property type="term" value="F:ADP binding"/>
    <property type="evidence" value="ECO:0007669"/>
    <property type="project" value="InterPro"/>
</dbReference>
<dbReference type="Gene3D" id="3.40.50.300">
    <property type="entry name" value="P-loop containing nucleotide triphosphate hydrolases"/>
    <property type="match status" value="1"/>
</dbReference>
<dbReference type="PRINTS" id="PR00381">
    <property type="entry name" value="KINESINLIGHT"/>
</dbReference>
<dbReference type="Gene3D" id="1.25.40.10">
    <property type="entry name" value="Tetratricopeptide repeat domain"/>
    <property type="match status" value="2"/>
</dbReference>
<dbReference type="STRING" id="1423351.A0A074RHS7"/>
<dbReference type="InterPro" id="IPR002182">
    <property type="entry name" value="NB-ARC"/>
</dbReference>
<proteinExistence type="predicted"/>
<dbReference type="OrthoDB" id="10260758at2759"/>
<dbReference type="HOGENOM" id="CLU_000288_125_6_1"/>
<dbReference type="AlphaFoldDB" id="A0A074RHS7"/>
<dbReference type="SUPFAM" id="SSF48452">
    <property type="entry name" value="TPR-like"/>
    <property type="match status" value="2"/>
</dbReference>
<dbReference type="EMBL" id="AZST01000997">
    <property type="protein sequence ID" value="KEP46666.1"/>
    <property type="molecule type" value="Genomic_DNA"/>
</dbReference>
<dbReference type="PANTHER" id="PTHR46082:SF11">
    <property type="entry name" value="AAA+ ATPASE DOMAIN-CONTAINING PROTEIN-RELATED"/>
    <property type="match status" value="1"/>
</dbReference>
<dbReference type="InterPro" id="IPR019734">
    <property type="entry name" value="TPR_rpt"/>
</dbReference>
<dbReference type="InterPro" id="IPR011990">
    <property type="entry name" value="TPR-like_helical_dom_sf"/>
</dbReference>
<dbReference type="GO" id="GO:0046486">
    <property type="term" value="P:glycerolipid metabolic process"/>
    <property type="evidence" value="ECO:0007669"/>
    <property type="project" value="UniProtKB-ARBA"/>
</dbReference>
<name>A0A074RHS7_9AGAM</name>
<dbReference type="Proteomes" id="UP000027456">
    <property type="component" value="Unassembled WGS sequence"/>
</dbReference>
<dbReference type="InterPro" id="IPR027417">
    <property type="entry name" value="P-loop_NTPase"/>
</dbReference>
<dbReference type="SUPFAM" id="SSF52151">
    <property type="entry name" value="FabD/lysophospholipase-like"/>
    <property type="match status" value="1"/>
</dbReference>